<dbReference type="GO" id="GO:0032264">
    <property type="term" value="P:IMP salvage"/>
    <property type="evidence" value="ECO:0007669"/>
    <property type="project" value="TreeGrafter"/>
</dbReference>
<keyword evidence="2" id="KW-0328">Glycosyltransferase</keyword>
<dbReference type="Proteomes" id="UP000285301">
    <property type="component" value="Unassembled WGS sequence"/>
</dbReference>
<keyword evidence="3" id="KW-1185">Reference proteome</keyword>
<evidence type="ECO:0000259" key="1">
    <source>
        <dbReference type="Pfam" id="PF00156"/>
    </source>
</evidence>
<dbReference type="EMBL" id="NCKU01008871">
    <property type="protein sequence ID" value="RWS01624.1"/>
    <property type="molecule type" value="Genomic_DNA"/>
</dbReference>
<dbReference type="GO" id="GO:0032263">
    <property type="term" value="P:GMP salvage"/>
    <property type="evidence" value="ECO:0007669"/>
    <property type="project" value="TreeGrafter"/>
</dbReference>
<evidence type="ECO:0000313" key="3">
    <source>
        <dbReference type="Proteomes" id="UP000285301"/>
    </source>
</evidence>
<dbReference type="InterPro" id="IPR029057">
    <property type="entry name" value="PRTase-like"/>
</dbReference>
<dbReference type="GO" id="GO:0006178">
    <property type="term" value="P:guanine salvage"/>
    <property type="evidence" value="ECO:0007669"/>
    <property type="project" value="TreeGrafter"/>
</dbReference>
<dbReference type="CDD" id="cd06223">
    <property type="entry name" value="PRTases_typeI"/>
    <property type="match status" value="1"/>
</dbReference>
<dbReference type="SUPFAM" id="SSF53271">
    <property type="entry name" value="PRTase-like"/>
    <property type="match status" value="1"/>
</dbReference>
<dbReference type="PANTHER" id="PTHR43340">
    <property type="entry name" value="HYPOXANTHINE-GUANINE PHOSPHORIBOSYLTRANSFERASE"/>
    <property type="match status" value="1"/>
</dbReference>
<dbReference type="Pfam" id="PF00156">
    <property type="entry name" value="Pribosyltran"/>
    <property type="match status" value="1"/>
</dbReference>
<keyword evidence="2" id="KW-0808">Transferase</keyword>
<dbReference type="GO" id="GO:0046100">
    <property type="term" value="P:hypoxanthine metabolic process"/>
    <property type="evidence" value="ECO:0007669"/>
    <property type="project" value="TreeGrafter"/>
</dbReference>
<dbReference type="GO" id="GO:0000287">
    <property type="term" value="F:magnesium ion binding"/>
    <property type="evidence" value="ECO:0007669"/>
    <property type="project" value="TreeGrafter"/>
</dbReference>
<dbReference type="AlphaFoldDB" id="A0A3S3P5U3"/>
<accession>A0A3S3P5U3</accession>
<dbReference type="Gene3D" id="3.40.50.2020">
    <property type="match status" value="1"/>
</dbReference>
<dbReference type="PANTHER" id="PTHR43340:SF1">
    <property type="entry name" value="HYPOXANTHINE PHOSPHORIBOSYLTRANSFERASE"/>
    <property type="match status" value="1"/>
</dbReference>
<organism evidence="2 3">
    <name type="scientific">Dinothrombium tinctorium</name>
    <dbReference type="NCBI Taxonomy" id="1965070"/>
    <lineage>
        <taxon>Eukaryota</taxon>
        <taxon>Metazoa</taxon>
        <taxon>Ecdysozoa</taxon>
        <taxon>Arthropoda</taxon>
        <taxon>Chelicerata</taxon>
        <taxon>Arachnida</taxon>
        <taxon>Acari</taxon>
        <taxon>Acariformes</taxon>
        <taxon>Trombidiformes</taxon>
        <taxon>Prostigmata</taxon>
        <taxon>Anystina</taxon>
        <taxon>Parasitengona</taxon>
        <taxon>Trombidioidea</taxon>
        <taxon>Trombidiidae</taxon>
        <taxon>Dinothrombium</taxon>
    </lineage>
</organism>
<comment type="caution">
    <text evidence="2">The sequence shown here is derived from an EMBL/GenBank/DDBJ whole genome shotgun (WGS) entry which is preliminary data.</text>
</comment>
<evidence type="ECO:0000313" key="2">
    <source>
        <dbReference type="EMBL" id="RWS01624.1"/>
    </source>
</evidence>
<dbReference type="GO" id="GO:0004422">
    <property type="term" value="F:hypoxanthine phosphoribosyltransferase activity"/>
    <property type="evidence" value="ECO:0007669"/>
    <property type="project" value="TreeGrafter"/>
</dbReference>
<sequence length="243" mass="28429">MKNVKSSCLNFRCKQLSNFDGFPLDCFCIPDACKDDLDAVLIPGRLLKDRIERLAYDIARDYENEPFTAVCILRGGYEFFNLLLENIRKIYRILKFGETDYLTKHIRIEFVRITSYKNDKSTELEMCGINNMKTLEGKNVLVVEDVIDTGRSMAMFFEKLAQFNPKTSRLVCLTVKEKKTCLDFRPHYIGFVIPDRFIVGCNYEYNNYYRDLNHVCMISEEAKRKYAIDETNNETKATQKTDL</sequence>
<reference evidence="2 3" key="1">
    <citation type="journal article" date="2018" name="Gigascience">
        <title>Genomes of trombidid mites reveal novel predicted allergens and laterally-transferred genes associated with secondary metabolism.</title>
        <authorList>
            <person name="Dong X."/>
            <person name="Chaisiri K."/>
            <person name="Xia D."/>
            <person name="Armstrong S.D."/>
            <person name="Fang Y."/>
            <person name="Donnelly M.J."/>
            <person name="Kadowaki T."/>
            <person name="McGarry J.W."/>
            <person name="Darby A.C."/>
            <person name="Makepeace B.L."/>
        </authorList>
    </citation>
    <scope>NUCLEOTIDE SEQUENCE [LARGE SCALE GENOMIC DNA]</scope>
    <source>
        <strain evidence="2">UoL-WK</strain>
    </source>
</reference>
<protein>
    <submittedName>
        <fullName evidence="2">Hypoxanthine-guanine phosphoribosyltransferase-like protein</fullName>
    </submittedName>
</protein>
<dbReference type="OrthoDB" id="9449045at2759"/>
<gene>
    <name evidence="2" type="ORF">B4U79_05073</name>
</gene>
<dbReference type="InterPro" id="IPR050408">
    <property type="entry name" value="HGPRT"/>
</dbReference>
<dbReference type="STRING" id="1965070.A0A3S3P5U3"/>
<dbReference type="InterPro" id="IPR000836">
    <property type="entry name" value="PRTase_dom"/>
</dbReference>
<dbReference type="GO" id="GO:0005829">
    <property type="term" value="C:cytosol"/>
    <property type="evidence" value="ECO:0007669"/>
    <property type="project" value="TreeGrafter"/>
</dbReference>
<proteinExistence type="predicted"/>
<name>A0A3S3P5U3_9ACAR</name>
<feature type="domain" description="Phosphoribosyltransferase" evidence="1">
    <location>
        <begin position="47"/>
        <end position="205"/>
    </location>
</feature>